<dbReference type="PANTHER" id="PTHR43155">
    <property type="entry name" value="CYCLIC DI-GMP PHOSPHODIESTERASE PA4108-RELATED"/>
    <property type="match status" value="1"/>
</dbReference>
<dbReference type="Proteomes" id="UP000218896">
    <property type="component" value="Unassembled WGS sequence"/>
</dbReference>
<accession>A0A2A2FCX1</accession>
<organism evidence="2 3">
    <name type="scientific">Halovibrio salipaludis</name>
    <dbReference type="NCBI Taxonomy" id="2032626"/>
    <lineage>
        <taxon>Bacteria</taxon>
        <taxon>Pseudomonadati</taxon>
        <taxon>Pseudomonadota</taxon>
        <taxon>Gammaproteobacteria</taxon>
        <taxon>Oceanospirillales</taxon>
        <taxon>Halomonadaceae</taxon>
        <taxon>Halovibrio</taxon>
    </lineage>
</organism>
<name>A0A2A2FCX1_9GAMM</name>
<evidence type="ECO:0000259" key="1">
    <source>
        <dbReference type="PROSITE" id="PS51832"/>
    </source>
</evidence>
<feature type="domain" description="HD-GYP" evidence="1">
    <location>
        <begin position="102"/>
        <end position="307"/>
    </location>
</feature>
<gene>
    <name evidence="2" type="ORF">CK501_04615</name>
</gene>
<keyword evidence="2" id="KW-0378">Hydrolase</keyword>
<reference evidence="2 3" key="1">
    <citation type="submission" date="2017-08" db="EMBL/GenBank/DDBJ databases">
        <title>Halovibrio sewagensis sp. nov., isolated from wastewater of high salinity.</title>
        <authorList>
            <person name="Dong X."/>
            <person name="Zhang G."/>
        </authorList>
    </citation>
    <scope>NUCLEOTIDE SEQUENCE [LARGE SCALE GENOMIC DNA]</scope>
    <source>
        <strain evidence="2 3">YL5-2</strain>
    </source>
</reference>
<protein>
    <submittedName>
        <fullName evidence="2">Phosphohydrolase</fullName>
    </submittedName>
</protein>
<proteinExistence type="predicted"/>
<dbReference type="Pfam" id="PF13487">
    <property type="entry name" value="HD_5"/>
    <property type="match status" value="1"/>
</dbReference>
<dbReference type="PROSITE" id="PS51832">
    <property type="entry name" value="HD_GYP"/>
    <property type="match status" value="1"/>
</dbReference>
<dbReference type="PANTHER" id="PTHR43155:SF2">
    <property type="entry name" value="CYCLIC DI-GMP PHOSPHODIESTERASE PA4108"/>
    <property type="match status" value="1"/>
</dbReference>
<dbReference type="SUPFAM" id="SSF109604">
    <property type="entry name" value="HD-domain/PDEase-like"/>
    <property type="match status" value="1"/>
</dbReference>
<sequence>MSDLVRLAPGLLTVGKPLPWPVYDETGNLLVAQGYVIQNEWQLERLYERGMYEPPQRQAEKRQKNDTTPRFSPFAEYSILLYELEQTLERIMNADARASERLEHLARRIQSLCQQDADACIGLVHVYAVEPTAYEQTLFYAIICWLAAYHFELDDTRTLLLLQAALSANITLLPYLDKLNNSNRKLTDEQRRVIEKHPELSASALRKAGINQEVLIRIVEQHHERFDGTGYPQGLSGSELLVEAKVLSLAERYTAMITKRAYRNRYRADHAMDEILESMAEDPHQIVYEAVFHQLTPYPPGVLVQLANGETGLVTHRRRSPRSPIAQAVFNAQGKRYLGPLRRDTSVEEYRVQSTLVPDMLPSLNLALLWGYG</sequence>
<dbReference type="Gene3D" id="1.10.3210.10">
    <property type="entry name" value="Hypothetical protein af1432"/>
    <property type="match status" value="1"/>
</dbReference>
<evidence type="ECO:0000313" key="2">
    <source>
        <dbReference type="EMBL" id="PAU82425.1"/>
    </source>
</evidence>
<dbReference type="InterPro" id="IPR003607">
    <property type="entry name" value="HD/PDEase_dom"/>
</dbReference>
<dbReference type="OrthoDB" id="9764808at2"/>
<dbReference type="AlphaFoldDB" id="A0A2A2FCX1"/>
<dbReference type="GO" id="GO:0008081">
    <property type="term" value="F:phosphoric diester hydrolase activity"/>
    <property type="evidence" value="ECO:0007669"/>
    <property type="project" value="UniProtKB-ARBA"/>
</dbReference>
<dbReference type="InterPro" id="IPR037522">
    <property type="entry name" value="HD_GYP_dom"/>
</dbReference>
<comment type="caution">
    <text evidence="2">The sequence shown here is derived from an EMBL/GenBank/DDBJ whole genome shotgun (WGS) entry which is preliminary data.</text>
</comment>
<dbReference type="EMBL" id="NSKD01000001">
    <property type="protein sequence ID" value="PAU82425.1"/>
    <property type="molecule type" value="Genomic_DNA"/>
</dbReference>
<dbReference type="CDD" id="cd00077">
    <property type="entry name" value="HDc"/>
    <property type="match status" value="1"/>
</dbReference>
<evidence type="ECO:0000313" key="3">
    <source>
        <dbReference type="Proteomes" id="UP000218896"/>
    </source>
</evidence>
<dbReference type="RefSeq" id="WP_095616519.1">
    <property type="nucleotide sequence ID" value="NZ_NSKD01000001.1"/>
</dbReference>
<keyword evidence="3" id="KW-1185">Reference proteome</keyword>